<reference evidence="2 3" key="1">
    <citation type="submission" date="2024-01" db="EMBL/GenBank/DDBJ databases">
        <title>The complete chloroplast genome sequence of Lithospermum erythrorhizon: insights into the phylogenetic relationship among Boraginaceae species and the maternal lineages of purple gromwells.</title>
        <authorList>
            <person name="Okada T."/>
            <person name="Watanabe K."/>
        </authorList>
    </citation>
    <scope>NUCLEOTIDE SEQUENCE [LARGE SCALE GENOMIC DNA]</scope>
</reference>
<feature type="region of interest" description="Disordered" evidence="1">
    <location>
        <begin position="1"/>
        <end position="30"/>
    </location>
</feature>
<organism evidence="2 3">
    <name type="scientific">Lithospermum erythrorhizon</name>
    <name type="common">Purple gromwell</name>
    <name type="synonym">Lithospermum officinale var. erythrorhizon</name>
    <dbReference type="NCBI Taxonomy" id="34254"/>
    <lineage>
        <taxon>Eukaryota</taxon>
        <taxon>Viridiplantae</taxon>
        <taxon>Streptophyta</taxon>
        <taxon>Embryophyta</taxon>
        <taxon>Tracheophyta</taxon>
        <taxon>Spermatophyta</taxon>
        <taxon>Magnoliopsida</taxon>
        <taxon>eudicotyledons</taxon>
        <taxon>Gunneridae</taxon>
        <taxon>Pentapetalae</taxon>
        <taxon>asterids</taxon>
        <taxon>lamiids</taxon>
        <taxon>Boraginales</taxon>
        <taxon>Boraginaceae</taxon>
        <taxon>Boraginoideae</taxon>
        <taxon>Lithospermeae</taxon>
        <taxon>Lithospermum</taxon>
    </lineage>
</organism>
<accession>A0AAV3P9A2</accession>
<comment type="caution">
    <text evidence="2">The sequence shown here is derived from an EMBL/GenBank/DDBJ whole genome shotgun (WGS) entry which is preliminary data.</text>
</comment>
<dbReference type="Proteomes" id="UP001454036">
    <property type="component" value="Unassembled WGS sequence"/>
</dbReference>
<proteinExistence type="predicted"/>
<evidence type="ECO:0000313" key="3">
    <source>
        <dbReference type="Proteomes" id="UP001454036"/>
    </source>
</evidence>
<dbReference type="AlphaFoldDB" id="A0AAV3P9A2"/>
<gene>
    <name evidence="2" type="ORF">LIER_07790</name>
</gene>
<sequence length="155" mass="16720">MGCSRGGKHSRFRKANYRTSGVQGTSEGHNAKISPLFDALPPLINNSSMEELLRDCEQANPPAFINRGDIDEKAQLPTKLDVHSIGASHHVEGDCSSSSKDEASGELPIHPTTDLANSRVCVPSGAVIQVPRGHAKPHSLNPGQNRPKAYVYMRV</sequence>
<name>A0AAV3P9A2_LITER</name>
<evidence type="ECO:0000313" key="2">
    <source>
        <dbReference type="EMBL" id="GAA0148312.1"/>
    </source>
</evidence>
<keyword evidence="3" id="KW-1185">Reference proteome</keyword>
<feature type="compositionally biased region" description="Polar residues" evidence="1">
    <location>
        <begin position="17"/>
        <end position="28"/>
    </location>
</feature>
<evidence type="ECO:0000256" key="1">
    <source>
        <dbReference type="SAM" id="MobiDB-lite"/>
    </source>
</evidence>
<feature type="compositionally biased region" description="Basic residues" evidence="1">
    <location>
        <begin position="1"/>
        <end position="16"/>
    </location>
</feature>
<protein>
    <submittedName>
        <fullName evidence="2">Uncharacterized protein</fullName>
    </submittedName>
</protein>
<dbReference type="EMBL" id="BAABME010001220">
    <property type="protein sequence ID" value="GAA0148312.1"/>
    <property type="molecule type" value="Genomic_DNA"/>
</dbReference>